<protein>
    <submittedName>
        <fullName evidence="1">Uncharacterized protein</fullName>
    </submittedName>
</protein>
<dbReference type="EMBL" id="FUZT01000020">
    <property type="protein sequence ID" value="SKC89860.1"/>
    <property type="molecule type" value="Genomic_DNA"/>
</dbReference>
<dbReference type="Gene3D" id="2.170.150.10">
    <property type="entry name" value="Metal Binding Protein, Guanine Nucleotide Exchange Factor, Chain A"/>
    <property type="match status" value="1"/>
</dbReference>
<sequence length="153" mass="17701">MKTEFGERISIMVIDALGLPTHILNFDNSSNSEYINEINLAKSITVIDTTRHSLNIGTSSFTQLISFLDNMEKDYKNLYKLIKENGNKQEIEILKNKIVESQRKSLKTFKDIQKFIEEFKNQGNGDKEKYLMWYNNDAGRSNELVKIIDTGLK</sequence>
<dbReference type="RefSeq" id="WP_079495681.1">
    <property type="nucleotide sequence ID" value="NZ_FUZT01000020.1"/>
</dbReference>
<reference evidence="1 2" key="1">
    <citation type="submission" date="2017-02" db="EMBL/GenBank/DDBJ databases">
        <authorList>
            <person name="Peterson S.W."/>
        </authorList>
    </citation>
    <scope>NUCLEOTIDE SEQUENCE [LARGE SCALE GENOMIC DNA]</scope>
    <source>
        <strain evidence="1 2">M1</strain>
    </source>
</reference>
<accession>A0A1T5MNQ4</accession>
<dbReference type="Proteomes" id="UP000190285">
    <property type="component" value="Unassembled WGS sequence"/>
</dbReference>
<dbReference type="InterPro" id="IPR011323">
    <property type="entry name" value="Mss4/transl-control_tumour"/>
</dbReference>
<evidence type="ECO:0000313" key="1">
    <source>
        <dbReference type="EMBL" id="SKC89860.1"/>
    </source>
</evidence>
<evidence type="ECO:0000313" key="2">
    <source>
        <dbReference type="Proteomes" id="UP000190285"/>
    </source>
</evidence>
<organism evidence="1 2">
    <name type="scientific">Maledivibacter halophilus</name>
    <dbReference type="NCBI Taxonomy" id="36842"/>
    <lineage>
        <taxon>Bacteria</taxon>
        <taxon>Bacillati</taxon>
        <taxon>Bacillota</taxon>
        <taxon>Clostridia</taxon>
        <taxon>Peptostreptococcales</taxon>
        <taxon>Caminicellaceae</taxon>
        <taxon>Maledivibacter</taxon>
    </lineage>
</organism>
<keyword evidence="2" id="KW-1185">Reference proteome</keyword>
<dbReference type="OrthoDB" id="1954332at2"/>
<gene>
    <name evidence="1" type="ORF">SAMN02194393_05088</name>
</gene>
<name>A0A1T5MNQ4_9FIRM</name>
<proteinExistence type="predicted"/>
<dbReference type="AlphaFoldDB" id="A0A1T5MNQ4"/>